<dbReference type="Proteomes" id="UP001295444">
    <property type="component" value="Chromosome 06"/>
</dbReference>
<organism evidence="3 4">
    <name type="scientific">Pelobates cultripes</name>
    <name type="common">Western spadefoot toad</name>
    <dbReference type="NCBI Taxonomy" id="61616"/>
    <lineage>
        <taxon>Eukaryota</taxon>
        <taxon>Metazoa</taxon>
        <taxon>Chordata</taxon>
        <taxon>Craniata</taxon>
        <taxon>Vertebrata</taxon>
        <taxon>Euteleostomi</taxon>
        <taxon>Amphibia</taxon>
        <taxon>Batrachia</taxon>
        <taxon>Anura</taxon>
        <taxon>Pelobatoidea</taxon>
        <taxon>Pelobatidae</taxon>
        <taxon>Pelobates</taxon>
    </lineage>
</organism>
<dbReference type="AlphaFoldDB" id="A0AAD1SHV9"/>
<dbReference type="PANTHER" id="PTHR47678">
    <property type="entry name" value="TETRATRICOPEPTIDE REPEAT PROTEIN 31"/>
    <property type="match status" value="1"/>
</dbReference>
<dbReference type="InterPro" id="IPR019734">
    <property type="entry name" value="TPR_rpt"/>
</dbReference>
<feature type="compositionally biased region" description="Polar residues" evidence="2">
    <location>
        <begin position="382"/>
        <end position="399"/>
    </location>
</feature>
<dbReference type="EMBL" id="OW240917">
    <property type="protein sequence ID" value="CAH2299075.1"/>
    <property type="molecule type" value="Genomic_DNA"/>
</dbReference>
<feature type="compositionally biased region" description="Basic residues" evidence="2">
    <location>
        <begin position="346"/>
        <end position="360"/>
    </location>
</feature>
<dbReference type="Pfam" id="PF13181">
    <property type="entry name" value="TPR_8"/>
    <property type="match status" value="2"/>
</dbReference>
<keyword evidence="1" id="KW-0802">TPR repeat</keyword>
<dbReference type="Gene3D" id="1.25.40.10">
    <property type="entry name" value="Tetratricopeptide repeat domain"/>
    <property type="match status" value="1"/>
</dbReference>
<feature type="compositionally biased region" description="Basic and acidic residues" evidence="2">
    <location>
        <begin position="427"/>
        <end position="437"/>
    </location>
</feature>
<reference evidence="3" key="1">
    <citation type="submission" date="2022-03" db="EMBL/GenBank/DDBJ databases">
        <authorList>
            <person name="Alioto T."/>
            <person name="Alioto T."/>
            <person name="Gomez Garrido J."/>
        </authorList>
    </citation>
    <scope>NUCLEOTIDE SEQUENCE</scope>
</reference>
<feature type="compositionally biased region" description="Basic and acidic residues" evidence="2">
    <location>
        <begin position="454"/>
        <end position="485"/>
    </location>
</feature>
<dbReference type="SMART" id="SM00028">
    <property type="entry name" value="TPR"/>
    <property type="match status" value="3"/>
</dbReference>
<dbReference type="InterPro" id="IPR011990">
    <property type="entry name" value="TPR-like_helical_dom_sf"/>
</dbReference>
<accession>A0AAD1SHV9</accession>
<feature type="region of interest" description="Disordered" evidence="2">
    <location>
        <begin position="340"/>
        <end position="494"/>
    </location>
</feature>
<protein>
    <submittedName>
        <fullName evidence="3">Tetratricopeptide repeat 31-like</fullName>
    </submittedName>
</protein>
<evidence type="ECO:0000256" key="2">
    <source>
        <dbReference type="SAM" id="MobiDB-lite"/>
    </source>
</evidence>
<evidence type="ECO:0000313" key="3">
    <source>
        <dbReference type="EMBL" id="CAH2299075.1"/>
    </source>
</evidence>
<name>A0AAD1SHV9_PELCU</name>
<dbReference type="PANTHER" id="PTHR47678:SF1">
    <property type="entry name" value="TETRATRICOPEPTIDE REPEAT PROTEIN 31"/>
    <property type="match status" value="1"/>
</dbReference>
<sequence length="678" mass="77413">MWQKVISTPPHSTVVTVYAYCKCGNWEETLSIYGKKDIQTVDTLTGRSFYPRRRAGRLESRYEQLKRTTLKDLLENRGGIASNRPKRELIAELQQLDHNSTMAEITWIARERLAIYGPNPSEDRIEQVFAEESAQCIIRNLRNVSSGTCAMYHQEPAQCNIRNLRNVTSGTCAMYIRNLRNVSSGICAMYHQEPAQCNIRNLRNVSSGTCAMYHQEPAQCNIRNLRNVTSGTCAMEIICWRAGLAYNIYYASSGSCVCIVNSDDDSFADDYYYYNRCDGYDDDDEEEDRSFDDSSSLQTFLRLRSSLLCPNQLSYKWPVPTPITQEEADRNAEELLEQEKKEKEKLNKKRLKKKRQKDRKRQLDASKGKNKCFVKDEMPDANLTSMASNTGSADLQSVKESLHQTDRDMPDDNQRYVASKTESVDLESVKENVSKSDTEDDLDLQSTFVQKAQKKVENKPKSEKNDKDKEWSRNRALERSRERIPKKAVPTSKANIEDQYQIQQSMDLANIGNNMAQREQFIEAVRYYTEALTLNPTDCRFLGNRSYSYERCGKYNESLRDAEQALSLQPHFIKGYFRKGKALKGLQRYAEAIAAFQKVLASDVNHTEAATEILQCQLEMQASTTRVNVPNSLPLSPPLIPPGAADGARYLVYKCPDVNIPIMKPKPSVSSKMLPTMR</sequence>
<feature type="compositionally biased region" description="Basic and acidic residues" evidence="2">
    <location>
        <begin position="400"/>
        <end position="414"/>
    </location>
</feature>
<keyword evidence="4" id="KW-1185">Reference proteome</keyword>
<feature type="repeat" description="TPR" evidence="1">
    <location>
        <begin position="505"/>
        <end position="538"/>
    </location>
</feature>
<evidence type="ECO:0000256" key="1">
    <source>
        <dbReference type="PROSITE-ProRule" id="PRU00339"/>
    </source>
</evidence>
<proteinExistence type="predicted"/>
<evidence type="ECO:0000313" key="4">
    <source>
        <dbReference type="Proteomes" id="UP001295444"/>
    </source>
</evidence>
<gene>
    <name evidence="3" type="ORF">PECUL_23A036036</name>
</gene>
<dbReference type="PROSITE" id="PS50005">
    <property type="entry name" value="TPR"/>
    <property type="match status" value="1"/>
</dbReference>
<feature type="compositionally biased region" description="Basic and acidic residues" evidence="2">
    <location>
        <begin position="361"/>
        <end position="378"/>
    </location>
</feature>
<dbReference type="SUPFAM" id="SSF48452">
    <property type="entry name" value="TPR-like"/>
    <property type="match status" value="1"/>
</dbReference>